<feature type="binding site" evidence="16">
    <location>
        <position position="149"/>
    </location>
    <ligand>
        <name>NAD(+)</name>
        <dbReference type="ChEBI" id="CHEBI:57540"/>
    </ligand>
</feature>
<dbReference type="PRINTS" id="PR00077">
    <property type="entry name" value="GPDHDRGNASE"/>
</dbReference>
<feature type="binding site" evidence="13">
    <location>
        <position position="265"/>
    </location>
    <ligand>
        <name>sn-glycerol 3-phosphate</name>
        <dbReference type="ChEBI" id="CHEBI:57597"/>
    </ligand>
</feature>
<dbReference type="GO" id="GO:0141153">
    <property type="term" value="F:glycerol-3-phosphate dehydrogenase (NADP+) activity"/>
    <property type="evidence" value="ECO:0007669"/>
    <property type="project" value="RHEA"/>
</dbReference>
<dbReference type="AlphaFoldDB" id="D7CSU6"/>
<dbReference type="InterPro" id="IPR006109">
    <property type="entry name" value="G3P_DH_NAD-dep_C"/>
</dbReference>
<dbReference type="PANTHER" id="PTHR11728">
    <property type="entry name" value="GLYCEROL-3-PHOSPHATE DEHYDROGENASE"/>
    <property type="match status" value="1"/>
</dbReference>
<feature type="binding site" evidence="16">
    <location>
        <position position="264"/>
    </location>
    <ligand>
        <name>NAD(+)</name>
        <dbReference type="ChEBI" id="CHEBI:57540"/>
    </ligand>
</feature>
<feature type="binding site" evidence="13">
    <location>
        <position position="145"/>
    </location>
    <ligand>
        <name>sn-glycerol 3-phosphate</name>
        <dbReference type="ChEBI" id="CHEBI:57597"/>
    </ligand>
</feature>
<evidence type="ECO:0000256" key="14">
    <source>
        <dbReference type="PIRSR" id="PIRSR000114-1"/>
    </source>
</evidence>
<evidence type="ECO:0000259" key="19">
    <source>
        <dbReference type="Pfam" id="PF07479"/>
    </source>
</evidence>
<feature type="binding site" evidence="13">
    <location>
        <position position="44"/>
    </location>
    <ligand>
        <name>NADPH</name>
        <dbReference type="ChEBI" id="CHEBI:57783"/>
    </ligand>
</feature>
<comment type="similarity">
    <text evidence="1 13 17">Belongs to the NAD-dependent glycerol-3-phosphate dehydrogenase family.</text>
</comment>
<reference evidence="20 21" key="2">
    <citation type="journal article" date="2011" name="Stand. Genomic Sci.">
        <title>Complete genome sequence of Truepera radiovictrix type strain (RQ-24).</title>
        <authorList>
            <person name="Ivanova N."/>
            <person name="Rohde C."/>
            <person name="Munk C."/>
            <person name="Nolan M."/>
            <person name="Lucas S."/>
            <person name="Del Rio T.G."/>
            <person name="Tice H."/>
            <person name="Deshpande S."/>
            <person name="Cheng J.F."/>
            <person name="Tapia R."/>
            <person name="Han C."/>
            <person name="Goodwin L."/>
            <person name="Pitluck S."/>
            <person name="Liolios K."/>
            <person name="Mavromatis K."/>
            <person name="Mikhailova N."/>
            <person name="Pati A."/>
            <person name="Chen A."/>
            <person name="Palaniappan K."/>
            <person name="Land M."/>
            <person name="Hauser L."/>
            <person name="Chang Y.J."/>
            <person name="Jeffries C.D."/>
            <person name="Brambilla E."/>
            <person name="Rohde M."/>
            <person name="Goker M."/>
            <person name="Tindall B.J."/>
            <person name="Woyke T."/>
            <person name="Bristow J."/>
            <person name="Eisen J.A."/>
            <person name="Markowitz V."/>
            <person name="Hugenholtz P."/>
            <person name="Kyrpides N.C."/>
            <person name="Klenk H.P."/>
            <person name="Lapidus A."/>
        </authorList>
    </citation>
    <scope>NUCLEOTIDE SEQUENCE [LARGE SCALE GENOMIC DNA]</scope>
    <source>
        <strain evidence="21">DSM 17093 / CIP 108686 / LMG 22925 / RQ-24</strain>
    </source>
</reference>
<dbReference type="NCBIfam" id="NF000942">
    <property type="entry name" value="PRK00094.1-4"/>
    <property type="match status" value="1"/>
</dbReference>
<keyword evidence="4 13" id="KW-0560">Oxidoreductase</keyword>
<evidence type="ECO:0000256" key="4">
    <source>
        <dbReference type="ARBA" id="ARBA00023002"/>
    </source>
</evidence>
<keyword evidence="3 13" id="KW-0521">NADP</keyword>
<dbReference type="InterPro" id="IPR008927">
    <property type="entry name" value="6-PGluconate_DH-like_C_sf"/>
</dbReference>
<evidence type="ECO:0000259" key="18">
    <source>
        <dbReference type="Pfam" id="PF01210"/>
    </source>
</evidence>
<dbReference type="Proteomes" id="UP000000379">
    <property type="component" value="Chromosome"/>
</dbReference>
<dbReference type="HAMAP" id="MF_00394">
    <property type="entry name" value="NAD_Glyc3P_dehydrog"/>
    <property type="match status" value="1"/>
</dbReference>
<feature type="binding site" evidence="13">
    <location>
        <position position="264"/>
    </location>
    <ligand>
        <name>NADPH</name>
        <dbReference type="ChEBI" id="CHEBI:57783"/>
    </ligand>
</feature>
<name>D7CSU6_TRURR</name>
<feature type="binding site" evidence="13">
    <location>
        <position position="117"/>
    </location>
    <ligand>
        <name>sn-glycerol 3-phosphate</name>
        <dbReference type="ChEBI" id="CHEBI:57597"/>
    </ligand>
</feature>
<dbReference type="GO" id="GO:0005975">
    <property type="term" value="P:carbohydrate metabolic process"/>
    <property type="evidence" value="ECO:0007669"/>
    <property type="project" value="InterPro"/>
</dbReference>
<accession>D7CSU6</accession>
<keyword evidence="8 13" id="KW-1208">Phospholipid metabolism</keyword>
<reference evidence="21" key="1">
    <citation type="submission" date="2010-05" db="EMBL/GenBank/DDBJ databases">
        <title>The complete genome of Truepera radiovictris DSM 17093.</title>
        <authorList>
            <consortium name="US DOE Joint Genome Institute (JGI-PGF)"/>
            <person name="Lucas S."/>
            <person name="Copeland A."/>
            <person name="Lapidus A."/>
            <person name="Glavina del Rio T."/>
            <person name="Dalin E."/>
            <person name="Tice H."/>
            <person name="Bruce D."/>
            <person name="Goodwin L."/>
            <person name="Pitluck S."/>
            <person name="Kyrpides N."/>
            <person name="Mavromatis K."/>
            <person name="Ovchinnikova G."/>
            <person name="Munk A.C."/>
            <person name="Detter J.C."/>
            <person name="Han C."/>
            <person name="Tapia R."/>
            <person name="Land M."/>
            <person name="Hauser L."/>
            <person name="Markowitz V."/>
            <person name="Cheng J.-F."/>
            <person name="Hugenholtz P."/>
            <person name="Woyke T."/>
            <person name="Wu D."/>
            <person name="Tindall B."/>
            <person name="Pomrenke H.G."/>
            <person name="Brambilla E."/>
            <person name="Klenk H.-P."/>
            <person name="Eisen J.A."/>
        </authorList>
    </citation>
    <scope>NUCLEOTIDE SEQUENCE [LARGE SCALE GENOMIC DNA]</scope>
    <source>
        <strain evidence="21">DSM 17093 / CIP 108686 / LMG 22925 / RQ-24</strain>
    </source>
</reference>
<evidence type="ECO:0000313" key="21">
    <source>
        <dbReference type="Proteomes" id="UP000000379"/>
    </source>
</evidence>
<feature type="binding site" evidence="13">
    <location>
        <position position="263"/>
    </location>
    <ligand>
        <name>sn-glycerol 3-phosphate</name>
        <dbReference type="ChEBI" id="CHEBI:57597"/>
    </ligand>
</feature>
<feature type="binding site" evidence="16">
    <location>
        <begin position="19"/>
        <end position="24"/>
    </location>
    <ligand>
        <name>NAD(+)</name>
        <dbReference type="ChEBI" id="CHEBI:57540"/>
    </ligand>
</feature>
<feature type="binding site" evidence="13">
    <location>
        <position position="149"/>
    </location>
    <ligand>
        <name>NADPH</name>
        <dbReference type="ChEBI" id="CHEBI:57783"/>
    </ligand>
</feature>
<comment type="subcellular location">
    <subcellularLocation>
        <location evidence="13">Cytoplasm</location>
    </subcellularLocation>
</comment>
<evidence type="ECO:0000256" key="7">
    <source>
        <dbReference type="ARBA" id="ARBA00023209"/>
    </source>
</evidence>
<feature type="binding site" evidence="13">
    <location>
        <position position="45"/>
    </location>
    <ligand>
        <name>NADPH</name>
        <dbReference type="ChEBI" id="CHEBI:57783"/>
    </ligand>
</feature>
<dbReference type="EMBL" id="CP002049">
    <property type="protein sequence ID" value="ADI13713.1"/>
    <property type="molecule type" value="Genomic_DNA"/>
</dbReference>
<feature type="domain" description="Glycerol-3-phosphate dehydrogenase NAD-dependent N-terminal" evidence="18">
    <location>
        <begin position="15"/>
        <end position="165"/>
    </location>
</feature>
<gene>
    <name evidence="13" type="primary">gpsA</name>
    <name evidence="20" type="ordered locus">Trad_0577</name>
</gene>
<feature type="binding site" evidence="13">
    <location>
        <position position="253"/>
    </location>
    <ligand>
        <name>sn-glycerol 3-phosphate</name>
        <dbReference type="ChEBI" id="CHEBI:57597"/>
    </ligand>
</feature>
<dbReference type="InterPro" id="IPR013328">
    <property type="entry name" value="6PGD_dom2"/>
</dbReference>
<dbReference type="GO" id="GO:0046167">
    <property type="term" value="P:glycerol-3-phosphate biosynthetic process"/>
    <property type="evidence" value="ECO:0007669"/>
    <property type="project" value="UniProtKB-UniRule"/>
</dbReference>
<feature type="binding site" evidence="13">
    <location>
        <position position="117"/>
    </location>
    <ligand>
        <name>NADPH</name>
        <dbReference type="ChEBI" id="CHEBI:57783"/>
    </ligand>
</feature>
<evidence type="ECO:0000256" key="6">
    <source>
        <dbReference type="ARBA" id="ARBA00023098"/>
    </source>
</evidence>
<dbReference type="OrthoDB" id="9812273at2"/>
<dbReference type="UniPathway" id="UPA00940"/>
<evidence type="ECO:0000256" key="16">
    <source>
        <dbReference type="PIRSR" id="PIRSR000114-3"/>
    </source>
</evidence>
<feature type="domain" description="Glycerol-3-phosphate dehydrogenase NAD-dependent C-terminal" evidence="19">
    <location>
        <begin position="189"/>
        <end position="328"/>
    </location>
</feature>
<keyword evidence="5 13" id="KW-0520">NAD</keyword>
<dbReference type="eggNOG" id="COG0240">
    <property type="taxonomic scope" value="Bacteria"/>
</dbReference>
<comment type="caution">
    <text evidence="13">Lacks conserved residue(s) required for the propagation of feature annotation.</text>
</comment>
<feature type="binding site" evidence="13">
    <location>
        <position position="23"/>
    </location>
    <ligand>
        <name>NADPH</name>
        <dbReference type="ChEBI" id="CHEBI:57783"/>
    </ligand>
</feature>
<dbReference type="PIRSF" id="PIRSF000114">
    <property type="entry name" value="Glycerol-3-P_dh"/>
    <property type="match status" value="1"/>
</dbReference>
<comment type="catalytic activity">
    <reaction evidence="9">
        <text>sn-glycerol 3-phosphate + NADP(+) = dihydroxyacetone phosphate + NADPH + H(+)</text>
        <dbReference type="Rhea" id="RHEA:11096"/>
        <dbReference type="ChEBI" id="CHEBI:15378"/>
        <dbReference type="ChEBI" id="CHEBI:57597"/>
        <dbReference type="ChEBI" id="CHEBI:57642"/>
        <dbReference type="ChEBI" id="CHEBI:57783"/>
        <dbReference type="ChEBI" id="CHEBI:58349"/>
        <dbReference type="EC" id="1.1.1.94"/>
    </reaction>
    <physiologicalReaction direction="right-to-left" evidence="9">
        <dbReference type="Rhea" id="RHEA:11098"/>
    </physiologicalReaction>
</comment>
<evidence type="ECO:0000256" key="11">
    <source>
        <dbReference type="ARBA" id="ARBA00069372"/>
    </source>
</evidence>
<dbReference type="STRING" id="649638.Trad_0577"/>
<dbReference type="FunFam" id="1.10.1040.10:FF:000001">
    <property type="entry name" value="Glycerol-3-phosphate dehydrogenase [NAD(P)+]"/>
    <property type="match status" value="1"/>
</dbReference>
<dbReference type="GO" id="GO:0046168">
    <property type="term" value="P:glycerol-3-phosphate catabolic process"/>
    <property type="evidence" value="ECO:0007669"/>
    <property type="project" value="InterPro"/>
</dbReference>
<dbReference type="PROSITE" id="PS00957">
    <property type="entry name" value="NAD_G3PDH"/>
    <property type="match status" value="1"/>
</dbReference>
<feature type="binding site" evidence="13">
    <location>
        <position position="289"/>
    </location>
    <ligand>
        <name>NADPH</name>
        <dbReference type="ChEBI" id="CHEBI:57783"/>
    </ligand>
</feature>
<evidence type="ECO:0000256" key="13">
    <source>
        <dbReference type="HAMAP-Rule" id="MF_00394"/>
    </source>
</evidence>
<dbReference type="GO" id="GO:0008654">
    <property type="term" value="P:phospholipid biosynthetic process"/>
    <property type="evidence" value="ECO:0007669"/>
    <property type="project" value="UniProtKB-KW"/>
</dbReference>
<feature type="binding site" evidence="15">
    <location>
        <position position="117"/>
    </location>
    <ligand>
        <name>substrate</name>
    </ligand>
</feature>
<dbReference type="FunFam" id="3.40.50.720:FF:000019">
    <property type="entry name" value="Glycerol-3-phosphate dehydrogenase [NAD(P)+]"/>
    <property type="match status" value="1"/>
</dbReference>
<dbReference type="PANTHER" id="PTHR11728:SF1">
    <property type="entry name" value="GLYCEROL-3-PHOSPHATE DEHYDROGENASE [NAD(+)] 2, CHLOROPLASTIC"/>
    <property type="match status" value="1"/>
</dbReference>
<evidence type="ECO:0000256" key="10">
    <source>
        <dbReference type="ARBA" id="ARBA00066687"/>
    </source>
</evidence>
<keyword evidence="21" id="KW-1185">Reference proteome</keyword>
<dbReference type="InterPro" id="IPR006168">
    <property type="entry name" value="G3P_DH_NAD-dep"/>
</dbReference>
<comment type="pathway">
    <text evidence="13">Membrane lipid metabolism; glycerophospholipid metabolism.</text>
</comment>
<dbReference type="InterPro" id="IPR036291">
    <property type="entry name" value="NAD(P)-bd_dom_sf"/>
</dbReference>
<keyword evidence="13" id="KW-0963">Cytoplasm</keyword>
<dbReference type="GO" id="GO:0005829">
    <property type="term" value="C:cytosol"/>
    <property type="evidence" value="ECO:0007669"/>
    <property type="project" value="TreeGrafter"/>
</dbReference>
<evidence type="ECO:0000256" key="12">
    <source>
        <dbReference type="ARBA" id="ARBA00080511"/>
    </source>
</evidence>
<keyword evidence="6 13" id="KW-0443">Lipid metabolism</keyword>
<feature type="active site" description="Proton acceptor" evidence="13 14">
    <location>
        <position position="200"/>
    </location>
</feature>
<evidence type="ECO:0000256" key="3">
    <source>
        <dbReference type="ARBA" id="ARBA00022857"/>
    </source>
</evidence>
<dbReference type="SUPFAM" id="SSF48179">
    <property type="entry name" value="6-phosphogluconate dehydrogenase C-terminal domain-like"/>
    <property type="match status" value="1"/>
</dbReference>
<evidence type="ECO:0000256" key="17">
    <source>
        <dbReference type="RuleBase" id="RU000437"/>
    </source>
</evidence>
<feature type="binding site" evidence="13">
    <location>
        <position position="264"/>
    </location>
    <ligand>
        <name>sn-glycerol 3-phosphate</name>
        <dbReference type="ChEBI" id="CHEBI:57597"/>
    </ligand>
</feature>
<dbReference type="GO" id="GO:0051287">
    <property type="term" value="F:NAD binding"/>
    <property type="evidence" value="ECO:0007669"/>
    <property type="project" value="InterPro"/>
</dbReference>
<evidence type="ECO:0000256" key="1">
    <source>
        <dbReference type="ARBA" id="ARBA00011009"/>
    </source>
</evidence>
<dbReference type="InterPro" id="IPR011128">
    <property type="entry name" value="G3P_DH_NAD-dep_N"/>
</dbReference>
<evidence type="ECO:0000256" key="8">
    <source>
        <dbReference type="ARBA" id="ARBA00023264"/>
    </source>
</evidence>
<evidence type="ECO:0000256" key="5">
    <source>
        <dbReference type="ARBA" id="ARBA00023027"/>
    </source>
</evidence>
<evidence type="ECO:0000256" key="2">
    <source>
        <dbReference type="ARBA" id="ARBA00022516"/>
    </source>
</evidence>
<evidence type="ECO:0000256" key="9">
    <source>
        <dbReference type="ARBA" id="ARBA00052716"/>
    </source>
</evidence>
<dbReference type="HOGENOM" id="CLU_033449_0_2_0"/>
<dbReference type="SUPFAM" id="SSF51735">
    <property type="entry name" value="NAD(P)-binding Rossmann-fold domains"/>
    <property type="match status" value="1"/>
</dbReference>
<dbReference type="Gene3D" id="3.40.50.720">
    <property type="entry name" value="NAD(P)-binding Rossmann-like Domain"/>
    <property type="match status" value="1"/>
</dbReference>
<feature type="binding site" evidence="13">
    <location>
        <position position="61"/>
    </location>
    <ligand>
        <name>NADPH</name>
        <dbReference type="ChEBI" id="CHEBI:57783"/>
    </ligand>
</feature>
<proteinExistence type="inferred from homology"/>
<evidence type="ECO:0000313" key="20">
    <source>
        <dbReference type="EMBL" id="ADI13713.1"/>
    </source>
</evidence>
<keyword evidence="7 13" id="KW-0594">Phospholipid biosynthesis</keyword>
<comment type="catalytic activity">
    <reaction evidence="13">
        <text>sn-glycerol 3-phosphate + NAD(+) = dihydroxyacetone phosphate + NADH + H(+)</text>
        <dbReference type="Rhea" id="RHEA:11092"/>
        <dbReference type="ChEBI" id="CHEBI:15378"/>
        <dbReference type="ChEBI" id="CHEBI:57540"/>
        <dbReference type="ChEBI" id="CHEBI:57597"/>
        <dbReference type="ChEBI" id="CHEBI:57642"/>
        <dbReference type="ChEBI" id="CHEBI:57945"/>
        <dbReference type="EC" id="1.1.1.94"/>
    </reaction>
</comment>
<feature type="binding site" evidence="15">
    <location>
        <begin position="264"/>
        <end position="265"/>
    </location>
    <ligand>
        <name>substrate</name>
    </ligand>
</feature>
<feature type="binding site" evidence="13">
    <location>
        <position position="200"/>
    </location>
    <ligand>
        <name>sn-glycerol 3-phosphate</name>
        <dbReference type="ChEBI" id="CHEBI:57597"/>
    </ligand>
</feature>
<comment type="function">
    <text evidence="13">Catalyzes the reduction of the glycolytic intermediate dihydroxyacetone phosphate (DHAP) to sn-glycerol 3-phosphate (G3P), the key precursor for phospholipid synthesis.</text>
</comment>
<dbReference type="Pfam" id="PF01210">
    <property type="entry name" value="NAD_Gly3P_dh_N"/>
    <property type="match status" value="1"/>
</dbReference>
<dbReference type="GO" id="GO:0006650">
    <property type="term" value="P:glycerophospholipid metabolic process"/>
    <property type="evidence" value="ECO:0007669"/>
    <property type="project" value="UniProtKB-UniRule"/>
</dbReference>
<dbReference type="Pfam" id="PF07479">
    <property type="entry name" value="NAD_Gly3P_dh_C"/>
    <property type="match status" value="1"/>
</dbReference>
<dbReference type="EC" id="1.1.1.94" evidence="10 13"/>
<dbReference type="NCBIfam" id="NF000940">
    <property type="entry name" value="PRK00094.1-2"/>
    <property type="match status" value="1"/>
</dbReference>
<dbReference type="KEGG" id="tra:Trad_0577"/>
<organism evidence="20 21">
    <name type="scientific">Truepera radiovictrix (strain DSM 17093 / CIP 108686 / LMG 22925 / RQ-24)</name>
    <dbReference type="NCBI Taxonomy" id="649638"/>
    <lineage>
        <taxon>Bacteria</taxon>
        <taxon>Thermotogati</taxon>
        <taxon>Deinococcota</taxon>
        <taxon>Deinococci</taxon>
        <taxon>Trueperales</taxon>
        <taxon>Trueperaceae</taxon>
        <taxon>Truepera</taxon>
    </lineage>
</organism>
<dbReference type="Gene3D" id="1.10.1040.10">
    <property type="entry name" value="N-(1-d-carboxylethyl)-l-norvaline Dehydrogenase, domain 2"/>
    <property type="match status" value="1"/>
</dbReference>
<keyword evidence="2 13" id="KW-0444">Lipid biosynthesis</keyword>
<dbReference type="RefSeq" id="WP_013177093.1">
    <property type="nucleotide sequence ID" value="NC_014221.1"/>
</dbReference>
<sequence length="340" mass="35683">MVSAHHDASTPPTRVAVLGAGAWGTVVARLLTHHVGLRVRLWARRPEAAEAMARLRENAPYVPGLRLPESLHVTSDLAEAVRGAEAVFVAVPSRGLREVMARLKALGGSSALVSCAKGLELGTFKRFSEVMAEYLPEAPLAALSGPNLALEIARGLPASATVASLEGALALRVQGWLNQPTFRVYTSGDLIGVEMGGALKNVVALAAGMSDGLGLGDNAKASLITRGLAEIVRLGVHMGGEEKTFYGLSGLGDLVATCSSRGSRNHLAGERLARGETLQDLEASRLTAEGIPTVRAVVVYAQEVGLELPIARAVYDVIYEGKAPQRVLGELMARGAKPEH</sequence>
<dbReference type="GO" id="GO:0141152">
    <property type="term" value="F:glycerol-3-phosphate dehydrogenase (NAD+) activity"/>
    <property type="evidence" value="ECO:0007669"/>
    <property type="project" value="RHEA"/>
</dbReference>
<protein>
    <recommendedName>
        <fullName evidence="11 13">Glycerol-3-phosphate dehydrogenase [NAD(P)+]</fullName>
        <ecNumber evidence="10 13">1.1.1.94</ecNumber>
    </recommendedName>
    <alternativeName>
        <fullName evidence="13">NAD(P)(+)-dependent glycerol-3-phosphate dehydrogenase</fullName>
    </alternativeName>
    <alternativeName>
        <fullName evidence="12 13">NAD(P)H-dependent dihydroxyacetone-phosphate reductase</fullName>
    </alternativeName>
</protein>
<keyword evidence="13" id="KW-0547">Nucleotide-binding</keyword>
<evidence type="ECO:0000256" key="15">
    <source>
        <dbReference type="PIRSR" id="PIRSR000114-2"/>
    </source>
</evidence>